<feature type="binding site" evidence="2">
    <location>
        <position position="47"/>
    </location>
    <ligand>
        <name>Mg(2+)</name>
        <dbReference type="ChEBI" id="CHEBI:18420"/>
        <label>2</label>
    </ligand>
</feature>
<feature type="binding site" evidence="2">
    <location>
        <begin position="122"/>
        <end position="123"/>
    </location>
    <ligand>
        <name>ATP</name>
        <dbReference type="ChEBI" id="CHEBI:30616"/>
    </ligand>
</feature>
<dbReference type="InterPro" id="IPR016188">
    <property type="entry name" value="PurM-like_N"/>
</dbReference>
<dbReference type="AlphaFoldDB" id="A0A1G6B1P4"/>
<evidence type="ECO:0000259" key="4">
    <source>
        <dbReference type="Pfam" id="PF02769"/>
    </source>
</evidence>
<dbReference type="GO" id="GO:0005524">
    <property type="term" value="F:ATP binding"/>
    <property type="evidence" value="ECO:0007669"/>
    <property type="project" value="UniProtKB-UniRule"/>
</dbReference>
<comment type="catalytic activity">
    <reaction evidence="2">
        <text>thiamine phosphate + ATP = thiamine diphosphate + ADP</text>
        <dbReference type="Rhea" id="RHEA:15913"/>
        <dbReference type="ChEBI" id="CHEBI:30616"/>
        <dbReference type="ChEBI" id="CHEBI:37575"/>
        <dbReference type="ChEBI" id="CHEBI:58937"/>
        <dbReference type="ChEBI" id="CHEBI:456216"/>
        <dbReference type="EC" id="2.7.4.16"/>
    </reaction>
</comment>
<comment type="similarity">
    <text evidence="2">Belongs to the thiamine-monophosphate kinase family.</text>
</comment>
<protein>
    <recommendedName>
        <fullName evidence="2">Thiamine-monophosphate kinase</fullName>
        <shortName evidence="2">TMP kinase</shortName>
        <shortName evidence="2">Thiamine-phosphate kinase</shortName>
        <ecNumber evidence="2">2.7.4.16</ecNumber>
    </recommendedName>
</protein>
<dbReference type="InterPro" id="IPR006283">
    <property type="entry name" value="ThiL-like"/>
</dbReference>
<keyword evidence="2" id="KW-0479">Metal-binding</keyword>
<keyword evidence="2 5" id="KW-0418">Kinase</keyword>
<keyword evidence="2" id="KW-0547">Nucleotide-binding</keyword>
<keyword evidence="2" id="KW-0460">Magnesium</keyword>
<accession>A0A1G6B1P4</accession>
<comment type="function">
    <text evidence="2">Catalyzes the ATP-dependent phosphorylation of thiamine-monophosphate (TMP) to form thiamine-pyrophosphate (TPP), the active form of vitamin B1.</text>
</comment>
<dbReference type="HAMAP" id="MF_02128">
    <property type="entry name" value="TMP_kinase"/>
    <property type="match status" value="1"/>
</dbReference>
<organism evidence="5 6">
    <name type="scientific">Bauldia litoralis</name>
    <dbReference type="NCBI Taxonomy" id="665467"/>
    <lineage>
        <taxon>Bacteria</taxon>
        <taxon>Pseudomonadati</taxon>
        <taxon>Pseudomonadota</taxon>
        <taxon>Alphaproteobacteria</taxon>
        <taxon>Hyphomicrobiales</taxon>
        <taxon>Kaistiaceae</taxon>
        <taxon>Bauldia</taxon>
    </lineage>
</organism>
<feature type="binding site" evidence="2">
    <location>
        <position position="30"/>
    </location>
    <ligand>
        <name>Mg(2+)</name>
        <dbReference type="ChEBI" id="CHEBI:18420"/>
        <label>3</label>
    </ligand>
</feature>
<feature type="binding site" evidence="2">
    <location>
        <position position="75"/>
    </location>
    <ligand>
        <name>Mg(2+)</name>
        <dbReference type="ChEBI" id="CHEBI:18420"/>
        <label>4</label>
    </ligand>
</feature>
<feature type="binding site" evidence="2">
    <location>
        <position position="268"/>
    </location>
    <ligand>
        <name>substrate</name>
    </ligand>
</feature>
<dbReference type="GO" id="GO:0009228">
    <property type="term" value="P:thiamine biosynthetic process"/>
    <property type="evidence" value="ECO:0007669"/>
    <property type="project" value="UniProtKB-KW"/>
</dbReference>
<dbReference type="OrthoDB" id="9801934at2"/>
<dbReference type="PANTHER" id="PTHR30270">
    <property type="entry name" value="THIAMINE-MONOPHOSPHATE KINASE"/>
    <property type="match status" value="1"/>
</dbReference>
<feature type="binding site" evidence="2">
    <location>
        <position position="75"/>
    </location>
    <ligand>
        <name>Mg(2+)</name>
        <dbReference type="ChEBI" id="CHEBI:18420"/>
        <label>2</label>
    </ligand>
</feature>
<evidence type="ECO:0000259" key="3">
    <source>
        <dbReference type="Pfam" id="PF00586"/>
    </source>
</evidence>
<feature type="binding site" evidence="2">
    <location>
        <position position="149"/>
    </location>
    <ligand>
        <name>ATP</name>
        <dbReference type="ChEBI" id="CHEBI:30616"/>
    </ligand>
</feature>
<dbReference type="PANTHER" id="PTHR30270:SF0">
    <property type="entry name" value="THIAMINE-MONOPHOSPHATE KINASE"/>
    <property type="match status" value="1"/>
</dbReference>
<sequence>MAERPGEFELIERYFRPLASDPGAFGLTDDVAVYVPPPGEDLVLKADQIVAGVHFFAGDPPSAIASKGLRVNLSDLASKGATPVGYLLSMALPDDWNEDWLRDFSAGLAADQALFGVSLFGGDTTRAAGGLTVSIAAFGRVPAGSVIRRAGAAPGDVVFVSGTIGDSALGLRIRLGTLDSMPAGKAADHLLDRYLLPQPRLALAPVLLRFATSSLDVSDGLVGDFAHICRASGVGGEIDADAVPLSAGARALVDSDKSALASVLAGGDDYEILSTVPEADAERFAAEAAEAGVPVTRIGRVVEGKAPPVVLGVNGQPLSLDAASHVHF</sequence>
<feature type="domain" description="PurM-like N-terminal" evidence="3">
    <location>
        <begin position="29"/>
        <end position="141"/>
    </location>
</feature>
<evidence type="ECO:0000313" key="6">
    <source>
        <dbReference type="Proteomes" id="UP000199071"/>
    </source>
</evidence>
<keyword evidence="2" id="KW-0067">ATP-binding</keyword>
<dbReference type="Gene3D" id="3.90.650.10">
    <property type="entry name" value="PurM-like C-terminal domain"/>
    <property type="match status" value="1"/>
</dbReference>
<dbReference type="GO" id="GO:0009229">
    <property type="term" value="P:thiamine diphosphate biosynthetic process"/>
    <property type="evidence" value="ECO:0007669"/>
    <property type="project" value="UniProtKB-UniRule"/>
</dbReference>
<feature type="binding site" evidence="2">
    <location>
        <position position="216"/>
    </location>
    <ligand>
        <name>Mg(2+)</name>
        <dbReference type="ChEBI" id="CHEBI:18420"/>
        <label>3</label>
    </ligand>
</feature>
<feature type="binding site" evidence="2">
    <location>
        <position position="75"/>
    </location>
    <ligand>
        <name>Mg(2+)</name>
        <dbReference type="ChEBI" id="CHEBI:18420"/>
        <label>3</label>
    </ligand>
</feature>
<comment type="pathway">
    <text evidence="2">Cofactor biosynthesis; thiamine diphosphate biosynthesis; thiamine diphosphate from thiamine phosphate: step 1/1.</text>
</comment>
<evidence type="ECO:0000256" key="1">
    <source>
        <dbReference type="ARBA" id="ARBA00022977"/>
    </source>
</evidence>
<feature type="binding site" evidence="2">
    <location>
        <position position="218"/>
    </location>
    <ligand>
        <name>ATP</name>
        <dbReference type="ChEBI" id="CHEBI:30616"/>
    </ligand>
</feature>
<gene>
    <name evidence="2" type="primary">thiL</name>
    <name evidence="5" type="ORF">SAMN02982931_01113</name>
</gene>
<dbReference type="NCBIfam" id="TIGR01379">
    <property type="entry name" value="thiL"/>
    <property type="match status" value="1"/>
</dbReference>
<dbReference type="InterPro" id="IPR010918">
    <property type="entry name" value="PurM-like_C_dom"/>
</dbReference>
<dbReference type="InterPro" id="IPR036676">
    <property type="entry name" value="PurM-like_C_sf"/>
</dbReference>
<dbReference type="Pfam" id="PF00586">
    <property type="entry name" value="AIRS"/>
    <property type="match status" value="1"/>
</dbReference>
<comment type="miscellaneous">
    <text evidence="2">Reaction mechanism of ThiL seems to utilize a direct, inline transfer of the gamma-phosphate of ATP to TMP rather than a phosphorylated enzyme intermediate.</text>
</comment>
<dbReference type="UniPathway" id="UPA00060">
    <property type="reaction ID" value="UER00142"/>
</dbReference>
<dbReference type="Pfam" id="PF02769">
    <property type="entry name" value="AIRS_C"/>
    <property type="match status" value="1"/>
</dbReference>
<evidence type="ECO:0000313" key="5">
    <source>
        <dbReference type="EMBL" id="SDB14587.1"/>
    </source>
</evidence>
<dbReference type="Proteomes" id="UP000199071">
    <property type="component" value="Unassembled WGS sequence"/>
</dbReference>
<dbReference type="RefSeq" id="WP_090875328.1">
    <property type="nucleotide sequence ID" value="NZ_FMXQ01000002.1"/>
</dbReference>
<dbReference type="SUPFAM" id="SSF56042">
    <property type="entry name" value="PurM C-terminal domain-like"/>
    <property type="match status" value="1"/>
</dbReference>
<dbReference type="EMBL" id="FMXQ01000002">
    <property type="protein sequence ID" value="SDB14587.1"/>
    <property type="molecule type" value="Genomic_DNA"/>
</dbReference>
<proteinExistence type="inferred from homology"/>
<evidence type="ECO:0000256" key="2">
    <source>
        <dbReference type="HAMAP-Rule" id="MF_02128"/>
    </source>
</evidence>
<comment type="caution">
    <text evidence="2">Lacks conserved residue(s) required for the propagation of feature annotation.</text>
</comment>
<keyword evidence="2" id="KW-0808">Transferase</keyword>
<feature type="binding site" evidence="2">
    <location>
        <position position="219"/>
    </location>
    <ligand>
        <name>Mg(2+)</name>
        <dbReference type="ChEBI" id="CHEBI:18420"/>
        <label>5</label>
    </ligand>
</feature>
<dbReference type="PIRSF" id="PIRSF005303">
    <property type="entry name" value="Thiam_monoph_kin"/>
    <property type="match status" value="1"/>
</dbReference>
<dbReference type="SUPFAM" id="SSF55326">
    <property type="entry name" value="PurM N-terminal domain-like"/>
    <property type="match status" value="1"/>
</dbReference>
<reference evidence="5 6" key="1">
    <citation type="submission" date="2016-10" db="EMBL/GenBank/DDBJ databases">
        <authorList>
            <person name="de Groot N.N."/>
        </authorList>
    </citation>
    <scope>NUCLEOTIDE SEQUENCE [LARGE SCALE GENOMIC DNA]</scope>
    <source>
        <strain evidence="5 6">ATCC 35022</strain>
    </source>
</reference>
<dbReference type="Gene3D" id="3.30.1330.10">
    <property type="entry name" value="PurM-like, N-terminal domain"/>
    <property type="match status" value="1"/>
</dbReference>
<feature type="domain" description="PurM-like C-terminal" evidence="4">
    <location>
        <begin position="154"/>
        <end position="306"/>
    </location>
</feature>
<feature type="binding site" evidence="2">
    <location>
        <position position="47"/>
    </location>
    <ligand>
        <name>Mg(2+)</name>
        <dbReference type="ChEBI" id="CHEBI:18420"/>
        <label>1</label>
    </ligand>
</feature>
<name>A0A1G6B1P4_9HYPH</name>
<feature type="binding site" evidence="2">
    <location>
        <position position="123"/>
    </location>
    <ligand>
        <name>Mg(2+)</name>
        <dbReference type="ChEBI" id="CHEBI:18420"/>
        <label>1</label>
    </ligand>
</feature>
<dbReference type="STRING" id="665467.SAMN02982931_01113"/>
<dbReference type="GO" id="GO:0000287">
    <property type="term" value="F:magnesium ion binding"/>
    <property type="evidence" value="ECO:0007669"/>
    <property type="project" value="UniProtKB-UniRule"/>
</dbReference>
<dbReference type="CDD" id="cd02194">
    <property type="entry name" value="ThiL"/>
    <property type="match status" value="1"/>
</dbReference>
<dbReference type="EC" id="2.7.4.16" evidence="2"/>
<keyword evidence="6" id="KW-1185">Reference proteome</keyword>
<feature type="binding site" evidence="2">
    <location>
        <position position="30"/>
    </location>
    <ligand>
        <name>Mg(2+)</name>
        <dbReference type="ChEBI" id="CHEBI:18420"/>
        <label>4</label>
    </ligand>
</feature>
<keyword evidence="1 2" id="KW-0784">Thiamine biosynthesis</keyword>
<dbReference type="GO" id="GO:0009030">
    <property type="term" value="F:thiamine-phosphate kinase activity"/>
    <property type="evidence" value="ECO:0007669"/>
    <property type="project" value="UniProtKB-UniRule"/>
</dbReference>
<dbReference type="InterPro" id="IPR036921">
    <property type="entry name" value="PurM-like_N_sf"/>
</dbReference>
<feature type="binding site" evidence="2">
    <location>
        <position position="54"/>
    </location>
    <ligand>
        <name>substrate</name>
    </ligand>
</feature>